<protein>
    <submittedName>
        <fullName evidence="2">DUF1684 domain-containing protein</fullName>
    </submittedName>
</protein>
<keyword evidence="1" id="KW-0732">Signal</keyword>
<evidence type="ECO:0000313" key="3">
    <source>
        <dbReference type="Proteomes" id="UP000306402"/>
    </source>
</evidence>
<reference evidence="2 3" key="1">
    <citation type="submission" date="2019-05" db="EMBL/GenBank/DDBJ databases">
        <authorList>
            <person name="Qu J.-H."/>
        </authorList>
    </citation>
    <scope>NUCLEOTIDE SEQUENCE [LARGE SCALE GENOMIC DNA]</scope>
    <source>
        <strain evidence="2 3">T17</strain>
    </source>
</reference>
<dbReference type="AlphaFoldDB" id="A0A5R9L4V0"/>
<organism evidence="2 3">
    <name type="scientific">Dyadobacter luticola</name>
    <dbReference type="NCBI Taxonomy" id="1979387"/>
    <lineage>
        <taxon>Bacteria</taxon>
        <taxon>Pseudomonadati</taxon>
        <taxon>Bacteroidota</taxon>
        <taxon>Cytophagia</taxon>
        <taxon>Cytophagales</taxon>
        <taxon>Spirosomataceae</taxon>
        <taxon>Dyadobacter</taxon>
    </lineage>
</organism>
<proteinExistence type="predicted"/>
<keyword evidence="3" id="KW-1185">Reference proteome</keyword>
<evidence type="ECO:0000313" key="2">
    <source>
        <dbReference type="EMBL" id="TLV03602.1"/>
    </source>
</evidence>
<comment type="caution">
    <text evidence="2">The sequence shown here is derived from an EMBL/GenBank/DDBJ whole genome shotgun (WGS) entry which is preliminary data.</text>
</comment>
<dbReference type="Proteomes" id="UP000306402">
    <property type="component" value="Unassembled WGS sequence"/>
</dbReference>
<evidence type="ECO:0000256" key="1">
    <source>
        <dbReference type="SAM" id="SignalP"/>
    </source>
</evidence>
<feature type="signal peptide" evidence="1">
    <location>
        <begin position="1"/>
        <end position="20"/>
    </location>
</feature>
<name>A0A5R9L4V0_9BACT</name>
<dbReference type="Pfam" id="PF07920">
    <property type="entry name" value="DUF1684"/>
    <property type="match status" value="1"/>
</dbReference>
<dbReference type="EMBL" id="VCEJ01000002">
    <property type="protein sequence ID" value="TLV03602.1"/>
    <property type="molecule type" value="Genomic_DNA"/>
</dbReference>
<dbReference type="RefSeq" id="WP_138364812.1">
    <property type="nucleotide sequence ID" value="NZ_VCEJ01000002.1"/>
</dbReference>
<dbReference type="OrthoDB" id="5493262at2"/>
<dbReference type="PANTHER" id="PTHR41913">
    <property type="entry name" value="DUF1684 DOMAIN-CONTAINING PROTEIN"/>
    <property type="match status" value="1"/>
</dbReference>
<accession>A0A5R9L4V0</accession>
<feature type="chain" id="PRO_5024381580" evidence="1">
    <location>
        <begin position="21"/>
        <end position="206"/>
    </location>
</feature>
<gene>
    <name evidence="2" type="ORF">FEN17_08365</name>
</gene>
<dbReference type="PANTHER" id="PTHR41913:SF1">
    <property type="entry name" value="DUF1684 DOMAIN-CONTAINING PROTEIN"/>
    <property type="match status" value="1"/>
</dbReference>
<dbReference type="InterPro" id="IPR012467">
    <property type="entry name" value="DUF1684"/>
</dbReference>
<sequence length="206" mass="23832">MKNIFCTLFLLTLTASLLFAQNFASETEAFRKNYRDEFLHTSNSPLKKDDLRYLQFFEPDSNYKVVAKFERKRGQSFEMPTYSGVNKTYVRYGVLKFRVNGRRQTLNVYRSLSLQSVAKYKDYLFIPFKDKTNGQISYGGGRYIDLKTTDLKNNTYVLDFNKAYNPYCAYSDGYNCPIPPAANHLSVEINAGEKKFGKEHEAASLK</sequence>